<dbReference type="SMART" id="SM00662">
    <property type="entry name" value="RPOLD"/>
    <property type="match status" value="1"/>
</dbReference>
<protein>
    <submittedName>
        <fullName evidence="8">RNA polymerase RBP11-like subunit</fullName>
    </submittedName>
</protein>
<dbReference type="PANTHER" id="PTHR11800">
    <property type="entry name" value="DNA-DIRECTED RNA POLYMERASE"/>
    <property type="match status" value="1"/>
</dbReference>
<feature type="domain" description="DNA-directed RNA polymerase RpoA/D/Rpb3-type" evidence="7">
    <location>
        <begin position="21"/>
        <end position="296"/>
    </location>
</feature>
<dbReference type="Proteomes" id="UP000694251">
    <property type="component" value="Chromosome 2"/>
</dbReference>
<evidence type="ECO:0000256" key="5">
    <source>
        <dbReference type="ARBA" id="ARBA00023242"/>
    </source>
</evidence>
<dbReference type="InterPro" id="IPR050518">
    <property type="entry name" value="Rpo3/RPB3_RNA_Pol_subunit"/>
</dbReference>
<evidence type="ECO:0000256" key="6">
    <source>
        <dbReference type="ARBA" id="ARBA00025804"/>
    </source>
</evidence>
<evidence type="ECO:0000256" key="3">
    <source>
        <dbReference type="ARBA" id="ARBA00022990"/>
    </source>
</evidence>
<dbReference type="AlphaFoldDB" id="A0A8T2G2A6"/>
<evidence type="ECO:0000256" key="2">
    <source>
        <dbReference type="ARBA" id="ARBA00022478"/>
    </source>
</evidence>
<comment type="similarity">
    <text evidence="6">Belongs to the archaeal Rpo3/eukaryotic RPB3 RNA polymerase subunit family.</text>
</comment>
<dbReference type="PANTHER" id="PTHR11800:SF2">
    <property type="entry name" value="DNA-DIRECTED RNA POLYMERASE II SUBUNIT RPB3"/>
    <property type="match status" value="1"/>
</dbReference>
<accession>A0A8T2G2A6</accession>
<organism evidence="8 9">
    <name type="scientific">Arabidopsis suecica</name>
    <name type="common">Swedish thale-cress</name>
    <name type="synonym">Cardaminopsis suecica</name>
    <dbReference type="NCBI Taxonomy" id="45249"/>
    <lineage>
        <taxon>Eukaryota</taxon>
        <taxon>Viridiplantae</taxon>
        <taxon>Streptophyta</taxon>
        <taxon>Embryophyta</taxon>
        <taxon>Tracheophyta</taxon>
        <taxon>Spermatophyta</taxon>
        <taxon>Magnoliopsida</taxon>
        <taxon>eudicotyledons</taxon>
        <taxon>Gunneridae</taxon>
        <taxon>Pentapetalae</taxon>
        <taxon>rosids</taxon>
        <taxon>malvids</taxon>
        <taxon>Brassicales</taxon>
        <taxon>Brassicaceae</taxon>
        <taxon>Camelineae</taxon>
        <taxon>Arabidopsis</taxon>
    </lineage>
</organism>
<dbReference type="OrthoDB" id="270173at2759"/>
<dbReference type="Pfam" id="PF01193">
    <property type="entry name" value="RNA_pol_L"/>
    <property type="match status" value="1"/>
</dbReference>
<evidence type="ECO:0000313" key="8">
    <source>
        <dbReference type="EMBL" id="KAG7640890.1"/>
    </source>
</evidence>
<dbReference type="InterPro" id="IPR011262">
    <property type="entry name" value="DNA-dir_RNA_pol_insert"/>
</dbReference>
<dbReference type="GO" id="GO:0003677">
    <property type="term" value="F:DNA binding"/>
    <property type="evidence" value="ECO:0007669"/>
    <property type="project" value="InterPro"/>
</dbReference>
<dbReference type="InterPro" id="IPR001514">
    <property type="entry name" value="DNA-dir_RNA_pol_30-40kDasu_CS"/>
</dbReference>
<dbReference type="NCBIfam" id="NF001988">
    <property type="entry name" value="PRK00783.1"/>
    <property type="match status" value="1"/>
</dbReference>
<keyword evidence="9" id="KW-1185">Reference proteome</keyword>
<reference evidence="8 9" key="1">
    <citation type="submission" date="2020-12" db="EMBL/GenBank/DDBJ databases">
        <title>Concerted genomic and epigenomic changes stabilize Arabidopsis allopolyploids.</title>
        <authorList>
            <person name="Chen Z."/>
        </authorList>
    </citation>
    <scope>NUCLEOTIDE SEQUENCE [LARGE SCALE GENOMIC DNA]</scope>
    <source>
        <strain evidence="8">As9502</strain>
        <tissue evidence="8">Leaf</tissue>
    </source>
</reference>
<dbReference type="GO" id="GO:0006366">
    <property type="term" value="P:transcription by RNA polymerase II"/>
    <property type="evidence" value="ECO:0007669"/>
    <property type="project" value="TreeGrafter"/>
</dbReference>
<keyword evidence="3" id="KW-0007">Acetylation</keyword>
<dbReference type="GO" id="GO:0000418">
    <property type="term" value="C:RNA polymerase IV complex"/>
    <property type="evidence" value="ECO:0007669"/>
    <property type="project" value="UniProtKB-ARBA"/>
</dbReference>
<dbReference type="GO" id="GO:0000419">
    <property type="term" value="C:RNA polymerase V complex"/>
    <property type="evidence" value="ECO:0007669"/>
    <property type="project" value="UniProtKB-ARBA"/>
</dbReference>
<dbReference type="FunFam" id="2.170.120.12:FF:000005">
    <property type="entry name" value="DNA-directed RNA polymerase family protein"/>
    <property type="match status" value="1"/>
</dbReference>
<evidence type="ECO:0000256" key="4">
    <source>
        <dbReference type="ARBA" id="ARBA00023163"/>
    </source>
</evidence>
<evidence type="ECO:0000313" key="9">
    <source>
        <dbReference type="Proteomes" id="UP000694251"/>
    </source>
</evidence>
<proteinExistence type="inferred from homology"/>
<comment type="subcellular location">
    <subcellularLocation>
        <location evidence="1">Nucleus</location>
    </subcellularLocation>
</comment>
<dbReference type="InterPro" id="IPR011263">
    <property type="entry name" value="DNA-dir_RNA_pol_RpoA/D/Rpb3"/>
</dbReference>
<evidence type="ECO:0000256" key="1">
    <source>
        <dbReference type="ARBA" id="ARBA00004123"/>
    </source>
</evidence>
<dbReference type="CDD" id="cd07031">
    <property type="entry name" value="RNAP_II_RPB3"/>
    <property type="match status" value="1"/>
</dbReference>
<dbReference type="EMBL" id="JAEFBJ010000002">
    <property type="protein sequence ID" value="KAG7640890.1"/>
    <property type="molecule type" value="Genomic_DNA"/>
</dbReference>
<comment type="caution">
    <text evidence="8">The sequence shown here is derived from an EMBL/GenBank/DDBJ whole genome shotgun (WGS) entry which is preliminary data.</text>
</comment>
<name>A0A8T2G2A6_ARASU</name>
<evidence type="ECO:0000259" key="7">
    <source>
        <dbReference type="SMART" id="SM00662"/>
    </source>
</evidence>
<dbReference type="HAMAP" id="MF_00320">
    <property type="entry name" value="RNApol_arch_Rpo3"/>
    <property type="match status" value="1"/>
</dbReference>
<keyword evidence="2" id="KW-0240">DNA-directed RNA polymerase</keyword>
<dbReference type="InterPro" id="IPR022842">
    <property type="entry name" value="RNAP_Rpo3/Rpb3/RPAC1"/>
</dbReference>
<dbReference type="GO" id="GO:0005665">
    <property type="term" value="C:RNA polymerase II, core complex"/>
    <property type="evidence" value="ECO:0007669"/>
    <property type="project" value="TreeGrafter"/>
</dbReference>
<dbReference type="PROSITE" id="PS00446">
    <property type="entry name" value="RNA_POL_D_30KD"/>
    <property type="match status" value="1"/>
</dbReference>
<dbReference type="GO" id="GO:0003899">
    <property type="term" value="F:DNA-directed RNA polymerase activity"/>
    <property type="evidence" value="ECO:0007669"/>
    <property type="project" value="InterPro"/>
</dbReference>
<sequence length="316" mass="35264">MDGVTYQRFPTVKIRELKDDYAKFELRETDVSMANALRRVMISEVPTMAIHLVKIEVNSSVLNDEFIAQRLSLIPLTSERAMSMRFCQDCEDCNGDEHCEFCSVEFPLSAKCVTDQTLDVTSRDLYSADPTVTPVDFTSNSSTSDSSEHKGIIIAKLRRGQELKLKALARKGIGKDHAKWSPAATVTYMYEPDIIINEEMMNTLTDEEKIDLIESSPTKVFGITGQVVVVDPEAYTYDEEVIKKAEAMGKPGLIEIHPKHDSFVFTVESTGALKASQLVLNAIDILKQKLDAIRLSDNTVEADDQFGELGAHMREG</sequence>
<gene>
    <name evidence="8" type="ORF">ISN44_As02g009280</name>
</gene>
<dbReference type="Pfam" id="PF01000">
    <property type="entry name" value="RNA_pol_A_bac"/>
    <property type="match status" value="1"/>
</dbReference>
<dbReference type="GO" id="GO:0046983">
    <property type="term" value="F:protein dimerization activity"/>
    <property type="evidence" value="ECO:0007669"/>
    <property type="project" value="InterPro"/>
</dbReference>
<keyword evidence="4" id="KW-0804">Transcription</keyword>
<keyword evidence="5" id="KW-0539">Nucleus</keyword>